<name>A0A1F8GV22_9BACT</name>
<dbReference type="Proteomes" id="UP000179047">
    <property type="component" value="Unassembled WGS sequence"/>
</dbReference>
<comment type="caution">
    <text evidence="9">The sequence shown here is derived from an EMBL/GenBank/DDBJ whole genome shotgun (WGS) entry which is preliminary data.</text>
</comment>
<evidence type="ECO:0000256" key="5">
    <source>
        <dbReference type="ARBA" id="ARBA00023163"/>
    </source>
</evidence>
<dbReference type="NCBIfam" id="TIGR02937">
    <property type="entry name" value="sigma70-ECF"/>
    <property type="match status" value="1"/>
</dbReference>
<sequence length="181" mass="21379">MMRIQLLQQFEEVVQQHHKEIVNFHYRLVGNRMEAEDLAQETFLKAYNKFDTLEDPAKAKSWLYSIARNVTIDFFRKNKNRSIPLEDSMLEHFAQATAVDYRNEVVQQELSQELARCLEALNTEDRMIMKLLYYEGFSYKEIGLLLHINPNTLKSRLHRARKVLLDVIRANESLRGVALSY</sequence>
<dbReference type="SUPFAM" id="SSF88659">
    <property type="entry name" value="Sigma3 and sigma4 domains of RNA polymerase sigma factors"/>
    <property type="match status" value="1"/>
</dbReference>
<dbReference type="InterPro" id="IPR013324">
    <property type="entry name" value="RNA_pol_sigma_r3/r4-like"/>
</dbReference>
<keyword evidence="4 6" id="KW-0238">DNA-binding</keyword>
<dbReference type="PROSITE" id="PS01063">
    <property type="entry name" value="SIGMA70_ECF"/>
    <property type="match status" value="1"/>
</dbReference>
<dbReference type="InterPro" id="IPR013249">
    <property type="entry name" value="RNA_pol_sigma70_r4_t2"/>
</dbReference>
<protein>
    <recommendedName>
        <fullName evidence="6">RNA polymerase sigma factor</fullName>
    </recommendedName>
</protein>
<accession>A0A1F8GV22</accession>
<keyword evidence="2 6" id="KW-0805">Transcription regulation</keyword>
<reference evidence="9 10" key="1">
    <citation type="journal article" date="2016" name="Nat. Commun.">
        <title>Thousands of microbial genomes shed light on interconnected biogeochemical processes in an aquifer system.</title>
        <authorList>
            <person name="Anantharaman K."/>
            <person name="Brown C.T."/>
            <person name="Hug L.A."/>
            <person name="Sharon I."/>
            <person name="Castelle C.J."/>
            <person name="Probst A.J."/>
            <person name="Thomas B.C."/>
            <person name="Singh A."/>
            <person name="Wilkins M.J."/>
            <person name="Karaoz U."/>
            <person name="Brodie E.L."/>
            <person name="Williams K.H."/>
            <person name="Hubbard S.S."/>
            <person name="Banfield J.F."/>
        </authorList>
    </citation>
    <scope>NUCLEOTIDE SEQUENCE [LARGE SCALE GENOMIC DNA]</scope>
</reference>
<dbReference type="CDD" id="cd06171">
    <property type="entry name" value="Sigma70_r4"/>
    <property type="match status" value="1"/>
</dbReference>
<dbReference type="PANTHER" id="PTHR43133:SF8">
    <property type="entry name" value="RNA POLYMERASE SIGMA FACTOR HI_1459-RELATED"/>
    <property type="match status" value="1"/>
</dbReference>
<keyword evidence="5 6" id="KW-0804">Transcription</keyword>
<evidence type="ECO:0000259" key="7">
    <source>
        <dbReference type="Pfam" id="PF04542"/>
    </source>
</evidence>
<keyword evidence="3 6" id="KW-0731">Sigma factor</keyword>
<dbReference type="InterPro" id="IPR039425">
    <property type="entry name" value="RNA_pol_sigma-70-like"/>
</dbReference>
<feature type="domain" description="RNA polymerase sigma-70 region 2" evidence="7">
    <location>
        <begin position="14"/>
        <end position="79"/>
    </location>
</feature>
<dbReference type="SUPFAM" id="SSF88946">
    <property type="entry name" value="Sigma2 domain of RNA polymerase sigma factors"/>
    <property type="match status" value="1"/>
</dbReference>
<dbReference type="InterPro" id="IPR013325">
    <property type="entry name" value="RNA_pol_sigma_r2"/>
</dbReference>
<evidence type="ECO:0000256" key="3">
    <source>
        <dbReference type="ARBA" id="ARBA00023082"/>
    </source>
</evidence>
<dbReference type="Gene3D" id="1.10.10.10">
    <property type="entry name" value="Winged helix-like DNA-binding domain superfamily/Winged helix DNA-binding domain"/>
    <property type="match status" value="1"/>
</dbReference>
<dbReference type="Pfam" id="PF04542">
    <property type="entry name" value="Sigma70_r2"/>
    <property type="match status" value="1"/>
</dbReference>
<evidence type="ECO:0000259" key="8">
    <source>
        <dbReference type="Pfam" id="PF08281"/>
    </source>
</evidence>
<evidence type="ECO:0000256" key="2">
    <source>
        <dbReference type="ARBA" id="ARBA00023015"/>
    </source>
</evidence>
<organism evidence="9 10">
    <name type="scientific">Candidatus Yanofskybacteria bacterium RIFCSPLOWO2_01_FULL_49_25</name>
    <dbReference type="NCBI Taxonomy" id="1802701"/>
    <lineage>
        <taxon>Bacteria</taxon>
        <taxon>Candidatus Yanofskyibacteriota</taxon>
    </lineage>
</organism>
<comment type="similarity">
    <text evidence="1 6">Belongs to the sigma-70 factor family. ECF subfamily.</text>
</comment>
<dbReference type="InterPro" id="IPR036388">
    <property type="entry name" value="WH-like_DNA-bd_sf"/>
</dbReference>
<dbReference type="GO" id="GO:0016987">
    <property type="term" value="F:sigma factor activity"/>
    <property type="evidence" value="ECO:0007669"/>
    <property type="project" value="UniProtKB-KW"/>
</dbReference>
<evidence type="ECO:0000313" key="10">
    <source>
        <dbReference type="Proteomes" id="UP000179047"/>
    </source>
</evidence>
<dbReference type="InterPro" id="IPR014284">
    <property type="entry name" value="RNA_pol_sigma-70_dom"/>
</dbReference>
<evidence type="ECO:0000256" key="6">
    <source>
        <dbReference type="RuleBase" id="RU000716"/>
    </source>
</evidence>
<dbReference type="GO" id="GO:0006352">
    <property type="term" value="P:DNA-templated transcription initiation"/>
    <property type="evidence" value="ECO:0007669"/>
    <property type="project" value="InterPro"/>
</dbReference>
<proteinExistence type="inferred from homology"/>
<dbReference type="Pfam" id="PF08281">
    <property type="entry name" value="Sigma70_r4_2"/>
    <property type="match status" value="1"/>
</dbReference>
<dbReference type="EMBL" id="MGKP01000008">
    <property type="protein sequence ID" value="OGN29284.1"/>
    <property type="molecule type" value="Genomic_DNA"/>
</dbReference>
<evidence type="ECO:0000313" key="9">
    <source>
        <dbReference type="EMBL" id="OGN29284.1"/>
    </source>
</evidence>
<feature type="domain" description="RNA polymerase sigma factor 70 region 4 type 2" evidence="8">
    <location>
        <begin position="112"/>
        <end position="162"/>
    </location>
</feature>
<dbReference type="PANTHER" id="PTHR43133">
    <property type="entry name" value="RNA POLYMERASE ECF-TYPE SIGMA FACTO"/>
    <property type="match status" value="1"/>
</dbReference>
<evidence type="ECO:0000256" key="1">
    <source>
        <dbReference type="ARBA" id="ARBA00010641"/>
    </source>
</evidence>
<dbReference type="InterPro" id="IPR007627">
    <property type="entry name" value="RNA_pol_sigma70_r2"/>
</dbReference>
<dbReference type="InterPro" id="IPR000838">
    <property type="entry name" value="RNA_pol_sigma70_ECF_CS"/>
</dbReference>
<dbReference type="STRING" id="1802701.A3A33_03640"/>
<evidence type="ECO:0000256" key="4">
    <source>
        <dbReference type="ARBA" id="ARBA00023125"/>
    </source>
</evidence>
<dbReference type="Gene3D" id="1.10.1740.10">
    <property type="match status" value="1"/>
</dbReference>
<gene>
    <name evidence="9" type="ORF">A3A33_03640</name>
</gene>
<dbReference type="GO" id="GO:0003677">
    <property type="term" value="F:DNA binding"/>
    <property type="evidence" value="ECO:0007669"/>
    <property type="project" value="UniProtKB-KW"/>
</dbReference>
<dbReference type="AlphaFoldDB" id="A0A1F8GV22"/>